<accession>A0AB94IDY2</accession>
<dbReference type="GO" id="GO:0045454">
    <property type="term" value="P:cell redox homeostasis"/>
    <property type="evidence" value="ECO:0007669"/>
    <property type="project" value="TreeGrafter"/>
</dbReference>
<dbReference type="GO" id="GO:0033554">
    <property type="term" value="P:cellular response to stress"/>
    <property type="evidence" value="ECO:0007669"/>
    <property type="project" value="TreeGrafter"/>
</dbReference>
<dbReference type="RefSeq" id="WP_024495644.1">
    <property type="nucleotide sequence ID" value="NZ_AWGA01000024.1"/>
</dbReference>
<feature type="active site" description="Cysteine sulfenic acid (-SOH) intermediate; for peroxidase activity" evidence="5">
    <location>
        <position position="44"/>
    </location>
</feature>
<evidence type="ECO:0000259" key="6">
    <source>
        <dbReference type="PROSITE" id="PS51352"/>
    </source>
</evidence>
<dbReference type="Gene3D" id="3.40.30.10">
    <property type="entry name" value="Glutaredoxin"/>
    <property type="match status" value="1"/>
</dbReference>
<dbReference type="PANTHER" id="PTHR10681">
    <property type="entry name" value="THIOREDOXIN PEROXIDASE"/>
    <property type="match status" value="1"/>
</dbReference>
<dbReference type="PANTHER" id="PTHR10681:SF128">
    <property type="entry name" value="THIOREDOXIN-DEPENDENT PEROXIDE REDUCTASE, MITOCHONDRIAL"/>
    <property type="match status" value="1"/>
</dbReference>
<dbReference type="InterPro" id="IPR036249">
    <property type="entry name" value="Thioredoxin-like_sf"/>
</dbReference>
<dbReference type="Proteomes" id="UP000506160">
    <property type="component" value="Unassembled WGS sequence"/>
</dbReference>
<sequence length="154" mass="17127">MLKNGRQAPNFTLNATPDQQLSLSEFIGKKVILVFYPADWSAVCGSELAIINTSVALLEKYNAVVLGISVDSKWSHKAFSEKQQLRFPLLSDFEPKGAVSQLYDVYNQQQGYSKRAIYIIDENGVIQWSYLPPDEINPGVDGVLEALDKLATES</sequence>
<gene>
    <name evidence="7" type="ORF">O970_02695</name>
</gene>
<evidence type="ECO:0000256" key="3">
    <source>
        <dbReference type="ARBA" id="ARBA00032824"/>
    </source>
</evidence>
<dbReference type="GO" id="GO:0005829">
    <property type="term" value="C:cytosol"/>
    <property type="evidence" value="ECO:0007669"/>
    <property type="project" value="TreeGrafter"/>
</dbReference>
<dbReference type="GO" id="GO:0008379">
    <property type="term" value="F:thioredoxin peroxidase activity"/>
    <property type="evidence" value="ECO:0007669"/>
    <property type="project" value="TreeGrafter"/>
</dbReference>
<protein>
    <recommendedName>
        <fullName evidence="3">Thioredoxin peroxidase</fullName>
    </recommendedName>
</protein>
<dbReference type="AlphaFoldDB" id="A0AB94IDY2"/>
<dbReference type="GO" id="GO:0042744">
    <property type="term" value="P:hydrogen peroxide catabolic process"/>
    <property type="evidence" value="ECO:0007669"/>
    <property type="project" value="TreeGrafter"/>
</dbReference>
<dbReference type="PIRSF" id="PIRSF000239">
    <property type="entry name" value="AHPC"/>
    <property type="match status" value="1"/>
</dbReference>
<feature type="domain" description="Thioredoxin" evidence="6">
    <location>
        <begin position="2"/>
        <end position="152"/>
    </location>
</feature>
<evidence type="ECO:0000256" key="1">
    <source>
        <dbReference type="ARBA" id="ARBA00009796"/>
    </source>
</evidence>
<dbReference type="InterPro" id="IPR000866">
    <property type="entry name" value="AhpC/TSA"/>
</dbReference>
<reference evidence="7 8" key="1">
    <citation type="journal article" date="2014" name="Appl. Environ. Microbiol.">
        <title>Genomic features of a bumble bee symbiont reflect its host environment.</title>
        <authorList>
            <person name="Martinson V.G."/>
            <person name="Magoc T."/>
            <person name="Koch H."/>
            <person name="Salzberg S.L."/>
            <person name="Moran N.A."/>
        </authorList>
    </citation>
    <scope>NUCLEOTIDE SEQUENCE [LARGE SCALE GENOMIC DNA]</scope>
    <source>
        <strain evidence="7 8">Bimp</strain>
    </source>
</reference>
<keyword evidence="2" id="KW-0560">Oxidoreductase</keyword>
<dbReference type="GO" id="GO:0006979">
    <property type="term" value="P:response to oxidative stress"/>
    <property type="evidence" value="ECO:0007669"/>
    <property type="project" value="TreeGrafter"/>
</dbReference>
<evidence type="ECO:0000256" key="5">
    <source>
        <dbReference type="PIRSR" id="PIRSR000239-1"/>
    </source>
</evidence>
<proteinExistence type="inferred from homology"/>
<comment type="function">
    <text evidence="4">Thiol-specific peroxidase that catalyzes the reduction of hydrogen peroxide and organic hydroperoxides to water and alcohols, respectively. Plays a role in cell protection against oxidative stress by detoxifying peroxides.</text>
</comment>
<evidence type="ECO:0000256" key="4">
    <source>
        <dbReference type="ARBA" id="ARBA00037420"/>
    </source>
</evidence>
<evidence type="ECO:0000313" key="8">
    <source>
        <dbReference type="Proteomes" id="UP000506160"/>
    </source>
</evidence>
<keyword evidence="8" id="KW-1185">Reference proteome</keyword>
<evidence type="ECO:0000256" key="2">
    <source>
        <dbReference type="ARBA" id="ARBA00023002"/>
    </source>
</evidence>
<comment type="similarity">
    <text evidence="1">Belongs to the peroxiredoxin family. AhpC/Prx1 subfamily.</text>
</comment>
<organism evidence="7 8">
    <name type="scientific">Candidatus Schmidhempelia bombi str. Bimp</name>
    <dbReference type="NCBI Taxonomy" id="1387197"/>
    <lineage>
        <taxon>Bacteria</taxon>
        <taxon>Pseudomonadati</taxon>
        <taxon>Pseudomonadota</taxon>
        <taxon>Gammaproteobacteria</taxon>
        <taxon>Orbales</taxon>
        <taxon>Orbaceae</taxon>
        <taxon>Candidatus Schmidhempelia</taxon>
    </lineage>
</organism>
<dbReference type="InterPro" id="IPR050217">
    <property type="entry name" value="Peroxiredoxin"/>
</dbReference>
<dbReference type="InterPro" id="IPR013766">
    <property type="entry name" value="Thioredoxin_domain"/>
</dbReference>
<dbReference type="Pfam" id="PF00578">
    <property type="entry name" value="AhpC-TSA"/>
    <property type="match status" value="1"/>
</dbReference>
<dbReference type="SUPFAM" id="SSF52833">
    <property type="entry name" value="Thioredoxin-like"/>
    <property type="match status" value="1"/>
</dbReference>
<evidence type="ECO:0000313" key="7">
    <source>
        <dbReference type="EMBL" id="TEA27674.1"/>
    </source>
</evidence>
<comment type="caution">
    <text evidence="7">The sequence shown here is derived from an EMBL/GenBank/DDBJ whole genome shotgun (WGS) entry which is preliminary data.</text>
</comment>
<name>A0AB94IDY2_9GAMM</name>
<dbReference type="EMBL" id="AWGA01000024">
    <property type="protein sequence ID" value="TEA27674.1"/>
    <property type="molecule type" value="Genomic_DNA"/>
</dbReference>
<dbReference type="PROSITE" id="PS51352">
    <property type="entry name" value="THIOREDOXIN_2"/>
    <property type="match status" value="1"/>
</dbReference>
<dbReference type="InterPro" id="IPR024706">
    <property type="entry name" value="Peroxiredoxin_AhpC-typ"/>
</dbReference>